<organism evidence="2">
    <name type="scientific">Bacillus thuringiensis</name>
    <dbReference type="NCBI Taxonomy" id="1428"/>
    <lineage>
        <taxon>Bacteria</taxon>
        <taxon>Bacillati</taxon>
        <taxon>Bacillota</taxon>
        <taxon>Bacilli</taxon>
        <taxon>Bacillales</taxon>
        <taxon>Bacillaceae</taxon>
        <taxon>Bacillus</taxon>
        <taxon>Bacillus cereus group</taxon>
    </lineage>
</organism>
<proteinExistence type="predicted"/>
<dbReference type="CDD" id="cd20223">
    <property type="entry name" value="PFM_epsilon-toxin-like"/>
    <property type="match status" value="1"/>
</dbReference>
<protein>
    <submittedName>
        <fullName evidence="2">Toxin</fullName>
    </submittedName>
</protein>
<dbReference type="EMBL" id="KY780624">
    <property type="protein sequence ID" value="ATY50145.1"/>
    <property type="molecule type" value="Genomic_DNA"/>
</dbReference>
<dbReference type="Gene3D" id="2.170.15.10">
    <property type="entry name" value="Proaerolysin, chain A, domain 3"/>
    <property type="match status" value="1"/>
</dbReference>
<evidence type="ECO:0000313" key="2">
    <source>
        <dbReference type="EMBL" id="ATY50145.1"/>
    </source>
</evidence>
<dbReference type="AlphaFoldDB" id="A0A3Q8CF54"/>
<name>A0A3Q8CF54_BACTU</name>
<accession>A0A3Q8CF54</accession>
<dbReference type="RefSeq" id="WP_095022072.1">
    <property type="nucleotide sequence ID" value="NZ_QKVU01000172.1"/>
</dbReference>
<dbReference type="SUPFAM" id="SSF56973">
    <property type="entry name" value="Aerolisin/ETX pore-forming domain"/>
    <property type="match status" value="1"/>
</dbReference>
<feature type="signal peptide" evidence="1">
    <location>
        <begin position="1"/>
        <end position="32"/>
    </location>
</feature>
<keyword evidence="1" id="KW-0732">Signal</keyword>
<reference evidence="2" key="1">
    <citation type="journal article" date="2018" name="J. Invertebr. Pathol.">
        <title>Cry78Aa, a novel Bacillus thuringiensis insecticidal protein with activity against Laodelphax striatellus and Nilaparvata lugens.</title>
        <authorList>
            <person name="Wang Y."/>
            <person name="Liu Y."/>
            <person name="Zhang J."/>
            <person name="Crickmore N."/>
            <person name="Song F."/>
            <person name="Gao J."/>
            <person name="Shu C."/>
        </authorList>
    </citation>
    <scope>NUCLEOTIDE SEQUENCE</scope>
    <source>
        <strain evidence="2">IPPBIOTSUC-C9F1</strain>
    </source>
</reference>
<dbReference type="InterPro" id="IPR004991">
    <property type="entry name" value="Aerolysin-like"/>
</dbReference>
<dbReference type="Pfam" id="PF03318">
    <property type="entry name" value="ETX_MTX2"/>
    <property type="match status" value="1"/>
</dbReference>
<sequence length="323" mass="35215">MTKNRLKKPMVALMLATSIGIPCVSAPGSALAAENTPTSVNENVRVGITDVQSEFKKIGEYYYANEIAGTEIKVGPLNYLKFELTPRSVETKVDFGITGTANELKYDNSVVEYVGENIFENHSDVTQKFSTAEYTRNVTESITTTTTTGFKVGGSGDGSNIITIPLILDNGIKMSAEFNSSTTESKTKSDSRGIKAPAETVEVPPHSKFKAEIVLEQRNFWSDVTFNGVGNNPETKIVAKAGKVNAGGSLIKEYTFKDDTVNYWNRLTTSQKNSLKGITFNNNNVNVKGTGKVEGIFGSVLKVKIYNITDKSNPKLVETRSFN</sequence>
<feature type="chain" id="PRO_5018532789" evidence="1">
    <location>
        <begin position="33"/>
        <end position="323"/>
    </location>
</feature>
<evidence type="ECO:0000256" key="1">
    <source>
        <dbReference type="SAM" id="SignalP"/>
    </source>
</evidence>